<sequence>MRTDHSRRPRIRLSCSRKINMTPTSSSTHTVPFVSFSCRIYDCLESCDGPAARALCGLARATTLLRLQMPPEFESSLDSQI</sequence>
<dbReference type="Proteomes" id="UP000299102">
    <property type="component" value="Unassembled WGS sequence"/>
</dbReference>
<reference evidence="1 2" key="1">
    <citation type="journal article" date="2019" name="Commun. Biol.">
        <title>The bagworm genome reveals a unique fibroin gene that provides high tensile strength.</title>
        <authorList>
            <person name="Kono N."/>
            <person name="Nakamura H."/>
            <person name="Ohtoshi R."/>
            <person name="Tomita M."/>
            <person name="Numata K."/>
            <person name="Arakawa K."/>
        </authorList>
    </citation>
    <scope>NUCLEOTIDE SEQUENCE [LARGE SCALE GENOMIC DNA]</scope>
</reference>
<comment type="caution">
    <text evidence="1">The sequence shown here is derived from an EMBL/GenBank/DDBJ whole genome shotgun (WGS) entry which is preliminary data.</text>
</comment>
<gene>
    <name evidence="1" type="ORF">EVAR_11209_1</name>
</gene>
<organism evidence="1 2">
    <name type="scientific">Eumeta variegata</name>
    <name type="common">Bagworm moth</name>
    <name type="synonym">Eumeta japonica</name>
    <dbReference type="NCBI Taxonomy" id="151549"/>
    <lineage>
        <taxon>Eukaryota</taxon>
        <taxon>Metazoa</taxon>
        <taxon>Ecdysozoa</taxon>
        <taxon>Arthropoda</taxon>
        <taxon>Hexapoda</taxon>
        <taxon>Insecta</taxon>
        <taxon>Pterygota</taxon>
        <taxon>Neoptera</taxon>
        <taxon>Endopterygota</taxon>
        <taxon>Lepidoptera</taxon>
        <taxon>Glossata</taxon>
        <taxon>Ditrysia</taxon>
        <taxon>Tineoidea</taxon>
        <taxon>Psychidae</taxon>
        <taxon>Oiketicinae</taxon>
        <taxon>Eumeta</taxon>
    </lineage>
</organism>
<dbReference type="EMBL" id="BGZK01000125">
    <property type="protein sequence ID" value="GBP21178.1"/>
    <property type="molecule type" value="Genomic_DNA"/>
</dbReference>
<proteinExistence type="predicted"/>
<evidence type="ECO:0000313" key="2">
    <source>
        <dbReference type="Proteomes" id="UP000299102"/>
    </source>
</evidence>
<keyword evidence="2" id="KW-1185">Reference proteome</keyword>
<name>A0A4C1U4J5_EUMVA</name>
<evidence type="ECO:0000313" key="1">
    <source>
        <dbReference type="EMBL" id="GBP21178.1"/>
    </source>
</evidence>
<protein>
    <submittedName>
        <fullName evidence="1">Uncharacterized protein</fullName>
    </submittedName>
</protein>
<dbReference type="AlphaFoldDB" id="A0A4C1U4J5"/>
<accession>A0A4C1U4J5</accession>